<proteinExistence type="predicted"/>
<evidence type="ECO:0000313" key="1">
    <source>
        <dbReference type="EMBL" id="HIU28371.1"/>
    </source>
</evidence>
<organism evidence="1 2">
    <name type="scientific">Candidatus Fimisoma avicola</name>
    <dbReference type="NCBI Taxonomy" id="2840826"/>
    <lineage>
        <taxon>Bacteria</taxon>
        <taxon>Bacillati</taxon>
        <taxon>Bacillota</taxon>
        <taxon>Clostridia</taxon>
        <taxon>Eubacteriales</taxon>
        <taxon>Candidatus Fimisoma</taxon>
    </lineage>
</organism>
<dbReference type="AlphaFoldDB" id="A0A9D1L911"/>
<evidence type="ECO:0000313" key="2">
    <source>
        <dbReference type="Proteomes" id="UP000824091"/>
    </source>
</evidence>
<dbReference type="EMBL" id="DVMO01000128">
    <property type="protein sequence ID" value="HIU28371.1"/>
    <property type="molecule type" value="Genomic_DNA"/>
</dbReference>
<gene>
    <name evidence="1" type="ORF">IAD16_08335</name>
</gene>
<protein>
    <submittedName>
        <fullName evidence="1">Uncharacterized protein</fullName>
    </submittedName>
</protein>
<accession>A0A9D1L911</accession>
<reference evidence="1" key="1">
    <citation type="submission" date="2020-10" db="EMBL/GenBank/DDBJ databases">
        <authorList>
            <person name="Gilroy R."/>
        </authorList>
    </citation>
    <scope>NUCLEOTIDE SEQUENCE</scope>
    <source>
        <strain evidence="1">11300</strain>
    </source>
</reference>
<name>A0A9D1L911_9FIRM</name>
<reference evidence="1" key="2">
    <citation type="journal article" date="2021" name="PeerJ">
        <title>Extensive microbial diversity within the chicken gut microbiome revealed by metagenomics and culture.</title>
        <authorList>
            <person name="Gilroy R."/>
            <person name="Ravi A."/>
            <person name="Getino M."/>
            <person name="Pursley I."/>
            <person name="Horton D.L."/>
            <person name="Alikhan N.F."/>
            <person name="Baker D."/>
            <person name="Gharbi K."/>
            <person name="Hall N."/>
            <person name="Watson M."/>
            <person name="Adriaenssens E.M."/>
            <person name="Foster-Nyarko E."/>
            <person name="Jarju S."/>
            <person name="Secka A."/>
            <person name="Antonio M."/>
            <person name="Oren A."/>
            <person name="Chaudhuri R.R."/>
            <person name="La Ragione R."/>
            <person name="Hildebrand F."/>
            <person name="Pallen M.J."/>
        </authorList>
    </citation>
    <scope>NUCLEOTIDE SEQUENCE</scope>
    <source>
        <strain evidence="1">11300</strain>
    </source>
</reference>
<dbReference type="Proteomes" id="UP000824091">
    <property type="component" value="Unassembled WGS sequence"/>
</dbReference>
<comment type="caution">
    <text evidence="1">The sequence shown here is derived from an EMBL/GenBank/DDBJ whole genome shotgun (WGS) entry which is preliminary data.</text>
</comment>
<sequence length="257" mass="29923">MDFTYKAYDGLIGEILDNNYVITDYFNYKKHKKCVILRHDIDYDLRKALMISEIEASYGVSSTFFILLTSDFYNICSKRSIRVINKIKQCGHHIGLHFDEAKYGIDDSNRDGQKLSDLIKREIGIFSDIVKEDVKVVSMHRPSAGILKLEHEGKLDLGDIINSYAQEFFSGFKYLSDSRMKWKEDVEDVISSNKYDRLHILTHPFWYNADNKNPDEIIQNFIVRAMYDRKITLNSNITNLKEFTGDEFLKDVKIGGK</sequence>